<proteinExistence type="predicted"/>
<keyword evidence="8" id="KW-1185">Reference proteome</keyword>
<name>A0A5S9IMS0_UABAM</name>
<keyword evidence="2" id="KW-0808">Transferase</keyword>
<sequence length="271" mass="30704">MKSVLSIQSNVLRGKVGNAISRDIYSQFPVECTFIDTVYFSGIASQKTFGVVFDRDDWLEFVEKSLLLLREKLDVVHTGYFGSAKQMQAVSSGLSQLSKTIVVVDPVMGDNGKIYVKDCVVQQYQDFLKYATVITPNFFELEVLCQQKIHNLEELVASCQSLIARFSRLQFVVVTSVRFANVQNNIVIVNKEQMHQVEKKFIYEATFGGCGDVFTSLLCCYYCSKPDIVWAARQAIDYLYTVIELCVQNRCGHLDVKHILPPHIKALSIPR</sequence>
<evidence type="ECO:0000313" key="8">
    <source>
        <dbReference type="Proteomes" id="UP000326354"/>
    </source>
</evidence>
<keyword evidence="3" id="KW-0547">Nucleotide-binding</keyword>
<dbReference type="Pfam" id="PF08543">
    <property type="entry name" value="Phos_pyr_kin"/>
    <property type="match status" value="1"/>
</dbReference>
<reference evidence="7 8" key="1">
    <citation type="submission" date="2019-08" db="EMBL/GenBank/DDBJ databases">
        <title>Complete genome sequence of Candidatus Uab amorphum.</title>
        <authorList>
            <person name="Shiratori T."/>
            <person name="Suzuki S."/>
            <person name="Kakizawa Y."/>
            <person name="Ishida K."/>
        </authorList>
    </citation>
    <scope>NUCLEOTIDE SEQUENCE [LARGE SCALE GENOMIC DNA]</scope>
    <source>
        <strain evidence="7 8">SRT547</strain>
    </source>
</reference>
<dbReference type="InterPro" id="IPR013749">
    <property type="entry name" value="PM/HMP-P_kinase-1"/>
</dbReference>
<dbReference type="GO" id="GO:0008478">
    <property type="term" value="F:pyridoxal kinase activity"/>
    <property type="evidence" value="ECO:0007669"/>
    <property type="project" value="UniProtKB-EC"/>
</dbReference>
<evidence type="ECO:0000256" key="2">
    <source>
        <dbReference type="ARBA" id="ARBA00022679"/>
    </source>
</evidence>
<dbReference type="InterPro" id="IPR004625">
    <property type="entry name" value="PyrdxlKinase"/>
</dbReference>
<keyword evidence="4 7" id="KW-0418">Kinase</keyword>
<dbReference type="EMBL" id="AP019860">
    <property type="protein sequence ID" value="BBM84400.1"/>
    <property type="molecule type" value="Genomic_DNA"/>
</dbReference>
<dbReference type="PANTHER" id="PTHR10534">
    <property type="entry name" value="PYRIDOXAL KINASE"/>
    <property type="match status" value="1"/>
</dbReference>
<gene>
    <name evidence="7" type="ORF">UABAM_02759</name>
</gene>
<dbReference type="Gene3D" id="3.40.1190.20">
    <property type="match status" value="1"/>
</dbReference>
<evidence type="ECO:0000256" key="1">
    <source>
        <dbReference type="ARBA" id="ARBA00012104"/>
    </source>
</evidence>
<keyword evidence="5" id="KW-0067">ATP-binding</keyword>
<evidence type="ECO:0000259" key="6">
    <source>
        <dbReference type="Pfam" id="PF08543"/>
    </source>
</evidence>
<feature type="domain" description="Pyridoxamine kinase/Phosphomethylpyrimidine kinase" evidence="6">
    <location>
        <begin position="60"/>
        <end position="247"/>
    </location>
</feature>
<dbReference type="Proteomes" id="UP000326354">
    <property type="component" value="Chromosome"/>
</dbReference>
<dbReference type="GO" id="GO:0005829">
    <property type="term" value="C:cytosol"/>
    <property type="evidence" value="ECO:0007669"/>
    <property type="project" value="TreeGrafter"/>
</dbReference>
<accession>A0A5S9IMS0</accession>
<dbReference type="EC" id="2.7.1.35" evidence="1"/>
<dbReference type="GO" id="GO:0009443">
    <property type="term" value="P:pyridoxal 5'-phosphate salvage"/>
    <property type="evidence" value="ECO:0007669"/>
    <property type="project" value="InterPro"/>
</dbReference>
<dbReference type="InterPro" id="IPR029056">
    <property type="entry name" value="Ribokinase-like"/>
</dbReference>
<evidence type="ECO:0000256" key="4">
    <source>
        <dbReference type="ARBA" id="ARBA00022777"/>
    </source>
</evidence>
<evidence type="ECO:0000313" key="7">
    <source>
        <dbReference type="EMBL" id="BBM84400.1"/>
    </source>
</evidence>
<dbReference type="SUPFAM" id="SSF53613">
    <property type="entry name" value="Ribokinase-like"/>
    <property type="match status" value="1"/>
</dbReference>
<dbReference type="AlphaFoldDB" id="A0A5S9IMS0"/>
<dbReference type="KEGG" id="uam:UABAM_02759"/>
<dbReference type="PANTHER" id="PTHR10534:SF2">
    <property type="entry name" value="PYRIDOXAL KINASE"/>
    <property type="match status" value="1"/>
</dbReference>
<evidence type="ECO:0000256" key="3">
    <source>
        <dbReference type="ARBA" id="ARBA00022741"/>
    </source>
</evidence>
<dbReference type="GO" id="GO:0005524">
    <property type="term" value="F:ATP binding"/>
    <property type="evidence" value="ECO:0007669"/>
    <property type="project" value="UniProtKB-KW"/>
</dbReference>
<dbReference type="RefSeq" id="WP_173013309.1">
    <property type="nucleotide sequence ID" value="NZ_AP019860.1"/>
</dbReference>
<organism evidence="7 8">
    <name type="scientific">Uabimicrobium amorphum</name>
    <dbReference type="NCBI Taxonomy" id="2596890"/>
    <lineage>
        <taxon>Bacteria</taxon>
        <taxon>Pseudomonadati</taxon>
        <taxon>Planctomycetota</taxon>
        <taxon>Candidatus Uabimicrobiia</taxon>
        <taxon>Candidatus Uabimicrobiales</taxon>
        <taxon>Candidatus Uabimicrobiaceae</taxon>
        <taxon>Candidatus Uabimicrobium</taxon>
    </lineage>
</organism>
<evidence type="ECO:0000256" key="5">
    <source>
        <dbReference type="ARBA" id="ARBA00022840"/>
    </source>
</evidence>
<protein>
    <recommendedName>
        <fullName evidence="1">pyridoxal kinase</fullName>
        <ecNumber evidence="1">2.7.1.35</ecNumber>
    </recommendedName>
</protein>